<protein>
    <recommendedName>
        <fullName evidence="3">Lipoprotein</fullName>
    </recommendedName>
</protein>
<gene>
    <name evidence="1" type="ORF">H9636_09445</name>
</gene>
<organism evidence="1 2">
    <name type="scientific">Ureibacillus galli</name>
    <dbReference type="NCBI Taxonomy" id="2762222"/>
    <lineage>
        <taxon>Bacteria</taxon>
        <taxon>Bacillati</taxon>
        <taxon>Bacillota</taxon>
        <taxon>Bacilli</taxon>
        <taxon>Bacillales</taxon>
        <taxon>Caryophanaceae</taxon>
        <taxon>Ureibacillus</taxon>
    </lineage>
</organism>
<proteinExistence type="predicted"/>
<keyword evidence="2" id="KW-1185">Reference proteome</keyword>
<evidence type="ECO:0000313" key="2">
    <source>
        <dbReference type="Proteomes" id="UP000640930"/>
    </source>
</evidence>
<sequence>MKRMLMILLMISLIIGIGGCIGNEKEESVSKEEAVEALKNEAMDYLSKYDDEFEPVSFTLQNVMEHYHTLVVHSKKYNTNFNVYIYEDEKDKFKDNYILLDLTEPGSEYMNTIVRKFLPNAVAKIRILSLGLNEYKDGIEDFEDFYNSDQFIISLYIFDSTISFEDKSKLNSLIEEMKSKKKSMRIIFVQSRPVEDLEYQVKNQSISELLQSDLKLKSLNYTIKKNGEIEEGTIENHT</sequence>
<dbReference type="RefSeq" id="WP_191707369.1">
    <property type="nucleotide sequence ID" value="NZ_JACSQA010000012.1"/>
</dbReference>
<accession>A0ABR8XCD1</accession>
<evidence type="ECO:0000313" key="1">
    <source>
        <dbReference type="EMBL" id="MBD8026883.1"/>
    </source>
</evidence>
<reference evidence="1 2" key="1">
    <citation type="submission" date="2020-08" db="EMBL/GenBank/DDBJ databases">
        <title>A Genomic Blueprint of the Chicken Gut Microbiome.</title>
        <authorList>
            <person name="Gilroy R."/>
            <person name="Ravi A."/>
            <person name="Getino M."/>
            <person name="Pursley I."/>
            <person name="Horton D.L."/>
            <person name="Alikhan N.-F."/>
            <person name="Baker D."/>
            <person name="Gharbi K."/>
            <person name="Hall N."/>
            <person name="Watson M."/>
            <person name="Adriaenssens E.M."/>
            <person name="Foster-Nyarko E."/>
            <person name="Jarju S."/>
            <person name="Secka A."/>
            <person name="Antonio M."/>
            <person name="Oren A."/>
            <person name="Chaudhuri R."/>
            <person name="La Ragione R.M."/>
            <person name="Hildebrand F."/>
            <person name="Pallen M.J."/>
        </authorList>
    </citation>
    <scope>NUCLEOTIDE SEQUENCE [LARGE SCALE GENOMIC DNA]</scope>
    <source>
        <strain evidence="1 2">Re31</strain>
    </source>
</reference>
<evidence type="ECO:0008006" key="3">
    <source>
        <dbReference type="Google" id="ProtNLM"/>
    </source>
</evidence>
<dbReference type="EMBL" id="JACSQA010000012">
    <property type="protein sequence ID" value="MBD8026883.1"/>
    <property type="molecule type" value="Genomic_DNA"/>
</dbReference>
<comment type="caution">
    <text evidence="1">The sequence shown here is derived from an EMBL/GenBank/DDBJ whole genome shotgun (WGS) entry which is preliminary data.</text>
</comment>
<dbReference type="Proteomes" id="UP000640930">
    <property type="component" value="Unassembled WGS sequence"/>
</dbReference>
<name>A0ABR8XCD1_9BACL</name>
<dbReference type="PROSITE" id="PS51257">
    <property type="entry name" value="PROKAR_LIPOPROTEIN"/>
    <property type="match status" value="1"/>
</dbReference>